<organism evidence="2 4">
    <name type="scientific">Elsinoe australis</name>
    <dbReference type="NCBI Taxonomy" id="40998"/>
    <lineage>
        <taxon>Eukaryota</taxon>
        <taxon>Fungi</taxon>
        <taxon>Dikarya</taxon>
        <taxon>Ascomycota</taxon>
        <taxon>Pezizomycotina</taxon>
        <taxon>Dothideomycetes</taxon>
        <taxon>Dothideomycetidae</taxon>
        <taxon>Myriangiales</taxon>
        <taxon>Elsinoaceae</taxon>
        <taxon>Elsinoe</taxon>
    </lineage>
</organism>
<evidence type="ECO:0000313" key="2">
    <source>
        <dbReference type="EMBL" id="PSK60215.1"/>
    </source>
</evidence>
<dbReference type="EMBL" id="NHZQ01000003">
    <property type="protein sequence ID" value="PSK60215.1"/>
    <property type="molecule type" value="Genomic_DNA"/>
</dbReference>
<feature type="signal peptide" evidence="1">
    <location>
        <begin position="1"/>
        <end position="17"/>
    </location>
</feature>
<evidence type="ECO:0000313" key="4">
    <source>
        <dbReference type="Proteomes" id="UP000243723"/>
    </source>
</evidence>
<dbReference type="Proteomes" id="UP000243723">
    <property type="component" value="Unassembled WGS sequence"/>
</dbReference>
<proteinExistence type="predicted"/>
<feature type="chain" id="PRO_5036046880" evidence="1">
    <location>
        <begin position="18"/>
        <end position="127"/>
    </location>
</feature>
<evidence type="ECO:0000313" key="3">
    <source>
        <dbReference type="EMBL" id="TKX18810.1"/>
    </source>
</evidence>
<evidence type="ECO:0000313" key="5">
    <source>
        <dbReference type="Proteomes" id="UP000308133"/>
    </source>
</evidence>
<dbReference type="EMBL" id="PTQR01000126">
    <property type="protein sequence ID" value="TKX18810.1"/>
    <property type="molecule type" value="Genomic_DNA"/>
</dbReference>
<gene>
    <name evidence="2" type="ORF">B9Z65_1113</name>
    <name evidence="3" type="ORF">C1H76_9071</name>
</gene>
<protein>
    <submittedName>
        <fullName evidence="2">Uncharacterized protein</fullName>
    </submittedName>
</protein>
<dbReference type="Proteomes" id="UP000308133">
    <property type="component" value="Unassembled WGS sequence"/>
</dbReference>
<sequence>MQYSVVAILALAGAAFASPAPQQVTVTASRTTVVTITTCGAAVTNCPARTETQVATSTYVYPAGTAGALYPSACATGGNCAFGTGAITYNVPQPTGGYKGPNFTGGAGQMKAGAALAGVGAVAALLL</sequence>
<name>A0A2P8AIB4_9PEZI</name>
<reference evidence="2 4" key="1">
    <citation type="submission" date="2017-05" db="EMBL/GenBank/DDBJ databases">
        <title>Draft genome sequence of Elsinoe australis.</title>
        <authorList>
            <person name="Cheng Q."/>
        </authorList>
    </citation>
    <scope>NUCLEOTIDE SEQUENCE [LARGE SCALE GENOMIC DNA]</scope>
    <source>
        <strain evidence="2 4">NL1</strain>
    </source>
</reference>
<keyword evidence="4" id="KW-1185">Reference proteome</keyword>
<comment type="caution">
    <text evidence="2">The sequence shown here is derived from an EMBL/GenBank/DDBJ whole genome shotgun (WGS) entry which is preliminary data.</text>
</comment>
<accession>A0A2P8AIB4</accession>
<keyword evidence="1" id="KW-0732">Signal</keyword>
<dbReference type="OrthoDB" id="10456150at2759"/>
<reference evidence="3 5" key="2">
    <citation type="submission" date="2018-02" db="EMBL/GenBank/DDBJ databases">
        <title>Draft genome sequences of Elsinoe sp., causing black scab on jojoba.</title>
        <authorList>
            <person name="Stodart B."/>
            <person name="Jeffress S."/>
            <person name="Ash G."/>
            <person name="Arun Chinnappa K."/>
        </authorList>
    </citation>
    <scope>NUCLEOTIDE SEQUENCE [LARGE SCALE GENOMIC DNA]</scope>
    <source>
        <strain evidence="3 5">Hillstone_2</strain>
    </source>
</reference>
<evidence type="ECO:0000256" key="1">
    <source>
        <dbReference type="SAM" id="SignalP"/>
    </source>
</evidence>
<dbReference type="AlphaFoldDB" id="A0A2P8AIB4"/>